<protein>
    <submittedName>
        <fullName evidence="3">Thioesterase family protein</fullName>
    </submittedName>
</protein>
<evidence type="ECO:0000256" key="1">
    <source>
        <dbReference type="SAM" id="MobiDB-lite"/>
    </source>
</evidence>
<dbReference type="InterPro" id="IPR042171">
    <property type="entry name" value="Acyl-CoA_hotdog"/>
</dbReference>
<accession>A0ABZ2U5Y3</accession>
<reference evidence="3 4" key="1">
    <citation type="journal article" date="2023" name="Virus Evol.">
        <title>Computational host range prediction-The good, the bad, and the ugly.</title>
        <authorList>
            <person name="Howell A.A."/>
            <person name="Versoza C.J."/>
            <person name="Pfeifer S.P."/>
        </authorList>
    </citation>
    <scope>NUCLEOTIDE SEQUENCE [LARGE SCALE GENOMIC DNA]</scope>
    <source>
        <strain evidence="3 4">1610/1b</strain>
    </source>
</reference>
<dbReference type="Proteomes" id="UP001479933">
    <property type="component" value="Chromosome"/>
</dbReference>
<evidence type="ECO:0000313" key="3">
    <source>
        <dbReference type="EMBL" id="WYY09170.1"/>
    </source>
</evidence>
<gene>
    <name evidence="3" type="ORF">RVF87_08985</name>
</gene>
<dbReference type="Pfam" id="PF13622">
    <property type="entry name" value="4HBT_3"/>
    <property type="match status" value="1"/>
</dbReference>
<name>A0ABZ2U5Y3_9ACTN</name>
<sequence>MPAKTFFTVGEPGRYDPTDFAMSMWGPDSLNGPAVCGVAAAAAEKAGHREGFTPARFTLDLFKNARRLPTVPTTRILREGRRIRVVEVSVTQYDGDSEILAARGTVVFLKNGTNPPGGRWSRPAEANTFRPPADSADTDLPYFRTDRTEWSRSMDDCQNADRLSLWSKPIPVADGEELTPFQRAVIAAESTSLVTNVGDGGIGFINCDLTVALTRLPVGNRIGVESDSHVEDAGLSVGTATLHDECGQFGIGLVTAIDNTHAMIDFSTVTPPSFRAAERS</sequence>
<proteinExistence type="predicted"/>
<dbReference type="Gene3D" id="2.40.160.210">
    <property type="entry name" value="Acyl-CoA thioesterase, double hotdog domain"/>
    <property type="match status" value="1"/>
</dbReference>
<keyword evidence="4" id="KW-1185">Reference proteome</keyword>
<organism evidence="3 4">
    <name type="scientific">Gordonia hydrophobica</name>
    <dbReference type="NCBI Taxonomy" id="40516"/>
    <lineage>
        <taxon>Bacteria</taxon>
        <taxon>Bacillati</taxon>
        <taxon>Actinomycetota</taxon>
        <taxon>Actinomycetes</taxon>
        <taxon>Mycobacteriales</taxon>
        <taxon>Gordoniaceae</taxon>
        <taxon>Gordonia</taxon>
    </lineage>
</organism>
<evidence type="ECO:0000259" key="2">
    <source>
        <dbReference type="Pfam" id="PF13622"/>
    </source>
</evidence>
<dbReference type="InterPro" id="IPR049449">
    <property type="entry name" value="TesB_ACOT8-like_N"/>
</dbReference>
<evidence type="ECO:0000313" key="4">
    <source>
        <dbReference type="Proteomes" id="UP001479933"/>
    </source>
</evidence>
<dbReference type="EMBL" id="CP136137">
    <property type="protein sequence ID" value="WYY09170.1"/>
    <property type="molecule type" value="Genomic_DNA"/>
</dbReference>
<dbReference type="RefSeq" id="WP_066163807.1">
    <property type="nucleotide sequence ID" value="NZ_CP136137.1"/>
</dbReference>
<feature type="domain" description="Acyl-CoA thioesterase-like N-terminal HotDog" evidence="2">
    <location>
        <begin position="24"/>
        <end position="108"/>
    </location>
</feature>
<feature type="region of interest" description="Disordered" evidence="1">
    <location>
        <begin position="114"/>
        <end position="138"/>
    </location>
</feature>